<feature type="chain" id="PRO_5036172908" description="Squalene cyclase C-terminal domain-containing protein" evidence="1">
    <location>
        <begin position="20"/>
        <end position="361"/>
    </location>
</feature>
<sequence length="361" mass="39687">MRAWIAFLGLFVGCGPLLAADPTAREPMDEAIDRALLYLKENQANDGSWSAGRSGRSDPAISALCVMAFLSAGHVPGEGPHAEAVERGIRFVASSQQSNGLFAGQNRGQYEMYYHGICTLMLAETIGLMPNNAEAGKYRAKLEKAVEVILRGQRTAGTDAGGWRYQVRGSDSDISVTGWQLMALRAAKNVGCDVPPEAIEAAVKYIRRCYDANSGGYRYQVYSGVTVPCTGTSILALELCGREHHRSREAMKAGSFILRNPLYVTQTHFFYGVYYTSQAMFQLGDNYWKSYRQTLHQLLLRDNPPNAAGGWRGRAADDVTFGTNYTTAMGVLALTVEYRFLPIYQRGEEGNEEGGASRIKR</sequence>
<evidence type="ECO:0008006" key="4">
    <source>
        <dbReference type="Google" id="ProtNLM"/>
    </source>
</evidence>
<dbReference type="InParanoid" id="A0A6C2YXE8"/>
<dbReference type="InterPro" id="IPR008930">
    <property type="entry name" value="Terpenoid_cyclase/PrenylTrfase"/>
</dbReference>
<keyword evidence="3" id="KW-1185">Reference proteome</keyword>
<dbReference type="RefSeq" id="WP_162660558.1">
    <property type="nucleotide sequence ID" value="NZ_LR593887.1"/>
</dbReference>
<dbReference type="Gene3D" id="1.50.10.20">
    <property type="match status" value="2"/>
</dbReference>
<evidence type="ECO:0000256" key="1">
    <source>
        <dbReference type="SAM" id="SignalP"/>
    </source>
</evidence>
<proteinExistence type="predicted"/>
<feature type="signal peptide" evidence="1">
    <location>
        <begin position="1"/>
        <end position="19"/>
    </location>
</feature>
<dbReference type="AlphaFoldDB" id="A0A6C2YXE8"/>
<dbReference type="EMBL" id="LR586016">
    <property type="protein sequence ID" value="VIP05492.1"/>
    <property type="molecule type" value="Genomic_DNA"/>
</dbReference>
<evidence type="ECO:0000313" key="3">
    <source>
        <dbReference type="Proteomes" id="UP000464378"/>
    </source>
</evidence>
<dbReference type="KEGG" id="tim:GMBLW1_37010"/>
<evidence type="ECO:0000313" key="2">
    <source>
        <dbReference type="EMBL" id="VIP05492.1"/>
    </source>
</evidence>
<dbReference type="CDD" id="cd00688">
    <property type="entry name" value="ISOPREN_C2_like"/>
    <property type="match status" value="1"/>
</dbReference>
<dbReference type="EMBL" id="LR593887">
    <property type="protein sequence ID" value="VTS08340.1"/>
    <property type="molecule type" value="Genomic_DNA"/>
</dbReference>
<reference evidence="2" key="1">
    <citation type="submission" date="2019-04" db="EMBL/GenBank/DDBJ databases">
        <authorList>
            <consortium name="Science for Life Laboratories"/>
        </authorList>
    </citation>
    <scope>NUCLEOTIDE SEQUENCE</scope>
    <source>
        <strain evidence="2">MBLW1</strain>
    </source>
</reference>
<protein>
    <recommendedName>
        <fullName evidence="4">Squalene cyclase C-terminal domain-containing protein</fullName>
    </recommendedName>
</protein>
<dbReference type="SUPFAM" id="SSF48239">
    <property type="entry name" value="Terpenoid cyclases/Protein prenyltransferases"/>
    <property type="match status" value="1"/>
</dbReference>
<gene>
    <name evidence="2" type="ORF">GMBLW1_37010</name>
</gene>
<keyword evidence="1" id="KW-0732">Signal</keyword>
<dbReference type="Proteomes" id="UP000464378">
    <property type="component" value="Chromosome"/>
</dbReference>
<organism evidence="2">
    <name type="scientific">Tuwongella immobilis</name>
    <dbReference type="NCBI Taxonomy" id="692036"/>
    <lineage>
        <taxon>Bacteria</taxon>
        <taxon>Pseudomonadati</taxon>
        <taxon>Planctomycetota</taxon>
        <taxon>Planctomycetia</taxon>
        <taxon>Gemmatales</taxon>
        <taxon>Gemmataceae</taxon>
        <taxon>Tuwongella</taxon>
    </lineage>
</organism>
<name>A0A6C2YXE8_9BACT</name>
<accession>A0A6C2YXE8</accession>